<dbReference type="InterPro" id="IPR051137">
    <property type="entry name" value="PP4R3-like"/>
</dbReference>
<name>A0A0H5BZ04_CYBJN</name>
<feature type="region of interest" description="Disordered" evidence="3">
    <location>
        <begin position="409"/>
        <end position="433"/>
    </location>
</feature>
<dbReference type="InterPro" id="IPR011993">
    <property type="entry name" value="PH-like_dom_sf"/>
</dbReference>
<organism evidence="6 7">
    <name type="scientific">Cyberlindnera jadinii (strain ATCC 18201 / CBS 1600 / BCRC 20928 / JCM 3617 / NBRC 0987 / NRRL Y-1542)</name>
    <name type="common">Torula yeast</name>
    <name type="synonym">Candida utilis</name>
    <dbReference type="NCBI Taxonomy" id="983966"/>
    <lineage>
        <taxon>Eukaryota</taxon>
        <taxon>Fungi</taxon>
        <taxon>Dikarya</taxon>
        <taxon>Ascomycota</taxon>
        <taxon>Saccharomycotina</taxon>
        <taxon>Saccharomycetes</taxon>
        <taxon>Phaffomycetales</taxon>
        <taxon>Phaffomycetaceae</taxon>
        <taxon>Cyberlindnera</taxon>
    </lineage>
</organism>
<evidence type="ECO:0000313" key="6">
    <source>
        <dbReference type="EMBL" id="CEP20437.1"/>
    </source>
</evidence>
<dbReference type="InterPro" id="IPR011989">
    <property type="entry name" value="ARM-like"/>
</dbReference>
<evidence type="ECO:0000259" key="5">
    <source>
        <dbReference type="Pfam" id="PF22972"/>
    </source>
</evidence>
<sequence>MRQDQFHRVKVYFLSDVWEDNGTGYCFGEVYDDEPPCLVVRNELDQTEQLLKAAIEGTIQFQRQQDTLIVWTTAEGQSIALSFQEKEGCSKMCDFIVHVFTSRLAPKISLVSVISGNGDSQDGDITELIVGPVNLPPEDPSSDDLLTIFNCFNENPNSAFQRQVISSFIQDQDYIHKLVLLFHQNEANRKIKNLHLLCNIVKTLIVSNESLTIEMILDDKNMMGVVGILEYDPDFPTLKANHRSYLQDESSFKEVLPVKDEKMKNLIKRTFRLQFLKDVVLARLLDDPSFNVISTLIHFNHIEVIRFLESGDFIDLLLQKYDESQHYEVDIKRDGIKLLHQFVLIAKNLPTKQKTRFYKSLIRKGLFKTIDFVLKDDSLEVRVQGTELIVSIIEHDVLLVNGPDEQGFEETTLSEENDNGAFSSESYEDERDDQLTSKTSRVITLSDDMTLFQVLTKFLLEDNDPGLRMQAFEALRSLLDPASTSSSAIFGDQDSDRNLNTTQYFMAFYKEVSPKLFEPLIQAAENETKVVTDCKEDMYMYLFDLMSFCSKDKVLSRSFFMENHILKGISTLVKPRHKLQLRLSAVRCLKFIIMLNDEYYIRYIISNDLLQNVFELFQESQFVPDLAYSTVLDLLEIILMGIEKGGDKKNFKLLANYVVSNYQTVLETIEDVSSGKDLIDIVNKPQMGDNRGEQVDDDEDYEDMITRQEILTEPLDAEDSEVQTAIFNETRNLSYLTNGVTVEKRLREDDEEENDDEGKHNQFTSTMKKSTLKEKFTNAGKKFASKLVHK</sequence>
<evidence type="ECO:0000256" key="3">
    <source>
        <dbReference type="SAM" id="MobiDB-lite"/>
    </source>
</evidence>
<dbReference type="Gene3D" id="2.30.29.30">
    <property type="entry name" value="Pleckstrin-homology domain (PH domain)/Phosphotyrosine-binding domain (PTB)"/>
    <property type="match status" value="1"/>
</dbReference>
<dbReference type="InterPro" id="IPR016024">
    <property type="entry name" value="ARM-type_fold"/>
</dbReference>
<evidence type="ECO:0000313" key="7">
    <source>
        <dbReference type="Proteomes" id="UP000038830"/>
    </source>
</evidence>
<comment type="subcellular location">
    <subcellularLocation>
        <location evidence="1">Nucleus</location>
    </subcellularLocation>
</comment>
<dbReference type="PANTHER" id="PTHR23318">
    <property type="entry name" value="ATP SYNTHASE GAMMA-RELATED"/>
    <property type="match status" value="1"/>
</dbReference>
<feature type="compositionally biased region" description="Acidic residues" evidence="3">
    <location>
        <begin position="409"/>
        <end position="418"/>
    </location>
</feature>
<dbReference type="Gene3D" id="1.25.10.10">
    <property type="entry name" value="Leucine-rich Repeat Variant"/>
    <property type="match status" value="1"/>
</dbReference>
<gene>
    <name evidence="6" type="primary">PSY2</name>
    <name evidence="6" type="ORF">BN1211_0301</name>
</gene>
<dbReference type="InterPro" id="IPR006887">
    <property type="entry name" value="P4R3-like_central_dom"/>
</dbReference>
<evidence type="ECO:0000259" key="4">
    <source>
        <dbReference type="Pfam" id="PF04802"/>
    </source>
</evidence>
<dbReference type="SUPFAM" id="SSF48371">
    <property type="entry name" value="ARM repeat"/>
    <property type="match status" value="1"/>
</dbReference>
<dbReference type="GO" id="GO:0005654">
    <property type="term" value="C:nucleoplasm"/>
    <property type="evidence" value="ECO:0007669"/>
    <property type="project" value="TreeGrafter"/>
</dbReference>
<keyword evidence="2" id="KW-0539">Nucleus</keyword>
<protein>
    <submittedName>
        <fullName evidence="6">PSY2 protein</fullName>
    </submittedName>
</protein>
<dbReference type="AlphaFoldDB" id="A0A0H5BZ04"/>
<feature type="domain" description="Serine/threonine-protein phosphatase 4 regulatory subunit 3-like central" evidence="4">
    <location>
        <begin position="149"/>
        <end position="682"/>
    </location>
</feature>
<dbReference type="Pfam" id="PF22972">
    <property type="entry name" value="EVH1_PP4R3"/>
    <property type="match status" value="1"/>
</dbReference>
<accession>A0A0H5BZ04</accession>
<evidence type="ECO:0000256" key="1">
    <source>
        <dbReference type="ARBA" id="ARBA00004123"/>
    </source>
</evidence>
<dbReference type="GO" id="GO:0006974">
    <property type="term" value="P:DNA damage response"/>
    <property type="evidence" value="ECO:0007669"/>
    <property type="project" value="TreeGrafter"/>
</dbReference>
<dbReference type="Proteomes" id="UP000038830">
    <property type="component" value="Unassembled WGS sequence"/>
</dbReference>
<reference evidence="7" key="1">
    <citation type="journal article" date="2015" name="J. Biotechnol.">
        <title>The structure of the Cyberlindnera jadinii genome and its relation to Candida utilis analyzed by the occurrence of single nucleotide polymorphisms.</title>
        <authorList>
            <person name="Rupp O."/>
            <person name="Brinkrolf K."/>
            <person name="Buerth C."/>
            <person name="Kunigo M."/>
            <person name="Schneider J."/>
            <person name="Jaenicke S."/>
            <person name="Goesmann A."/>
            <person name="Puehler A."/>
            <person name="Jaeger K.-E."/>
            <person name="Ernst J.F."/>
        </authorList>
    </citation>
    <scope>NUCLEOTIDE SEQUENCE [LARGE SCALE GENOMIC DNA]</scope>
    <source>
        <strain evidence="7">ATCC 18201 / CBS 1600 / BCRC 20928 / JCM 3617 / NBRC 0987 / NRRL Y-1542</strain>
    </source>
</reference>
<dbReference type="PANTHER" id="PTHR23318:SF0">
    <property type="entry name" value="SERINE_THREONINE-PROTEIN PHOSPHATASE 4 REGULATORY SUBUNIT 3"/>
    <property type="match status" value="1"/>
</dbReference>
<dbReference type="EMBL" id="CDQK01000001">
    <property type="protein sequence ID" value="CEP20437.1"/>
    <property type="molecule type" value="Genomic_DNA"/>
</dbReference>
<evidence type="ECO:0000256" key="2">
    <source>
        <dbReference type="ARBA" id="ARBA00023242"/>
    </source>
</evidence>
<dbReference type="GO" id="GO:0072542">
    <property type="term" value="F:protein phosphatase activator activity"/>
    <property type="evidence" value="ECO:0007669"/>
    <property type="project" value="TreeGrafter"/>
</dbReference>
<dbReference type="Pfam" id="PF04802">
    <property type="entry name" value="PP4R3"/>
    <property type="match status" value="1"/>
</dbReference>
<feature type="region of interest" description="Disordered" evidence="3">
    <location>
        <begin position="744"/>
        <end position="775"/>
    </location>
</feature>
<feature type="domain" description="PP4R3 EVH1-like" evidence="5">
    <location>
        <begin position="7"/>
        <end position="99"/>
    </location>
</feature>
<dbReference type="InterPro" id="IPR055236">
    <property type="entry name" value="EVH1_PP4R3"/>
</dbReference>
<dbReference type="GO" id="GO:0030289">
    <property type="term" value="C:protein phosphatase 4 complex"/>
    <property type="evidence" value="ECO:0007669"/>
    <property type="project" value="TreeGrafter"/>
</dbReference>
<proteinExistence type="predicted"/>